<dbReference type="SUPFAM" id="SSF51735">
    <property type="entry name" value="NAD(P)-binding Rossmann-fold domains"/>
    <property type="match status" value="1"/>
</dbReference>
<gene>
    <name evidence="5" type="ORF">GA0074696_5177</name>
</gene>
<evidence type="ECO:0000313" key="5">
    <source>
        <dbReference type="EMBL" id="SCF38839.1"/>
    </source>
</evidence>
<comment type="similarity">
    <text evidence="1 4">Belongs to the short-chain dehydrogenases/reductases (SDR) family.</text>
</comment>
<dbReference type="Proteomes" id="UP000198228">
    <property type="component" value="Chromosome I"/>
</dbReference>
<dbReference type="InterPro" id="IPR036291">
    <property type="entry name" value="NAD(P)-bd_dom_sf"/>
</dbReference>
<evidence type="ECO:0000256" key="3">
    <source>
        <dbReference type="ARBA" id="ARBA00023002"/>
    </source>
</evidence>
<proteinExistence type="inferred from homology"/>
<protein>
    <submittedName>
        <fullName evidence="5">NADP-dependent 3-hydroxy acid dehydrogenase YdfG</fullName>
    </submittedName>
</protein>
<evidence type="ECO:0000256" key="1">
    <source>
        <dbReference type="ARBA" id="ARBA00006484"/>
    </source>
</evidence>
<sequence length="239" mass="24315">MIALVTGANRGIGRAIAEQLAASGNTVLVSGRDLARCAEVAAEIGPRAHPLALDVTDQSTVDAAADLIGQRFSHLDVLVNNAGISGRLGVLPSGAGLADLAAVFDTNVFGVIRVTNAMLPLLLRSPAGRIVNVSSSVGSLTRMSDQAHYLAGMPAMASYPAAKSALNSLTIQYAKELRGTAILVNAADPGLCDTDFTRPLGLTVDRTAAQGAAIAVHLATLPADGPTGTLSSDDGPVPW</sequence>
<reference evidence="5 6" key="1">
    <citation type="submission" date="2016-06" db="EMBL/GenBank/DDBJ databases">
        <authorList>
            <person name="Kjaerup R.B."/>
            <person name="Dalgaard T.S."/>
            <person name="Juul-Madsen H.R."/>
        </authorList>
    </citation>
    <scope>NUCLEOTIDE SEQUENCE [LARGE SCALE GENOMIC DNA]</scope>
    <source>
        <strain evidence="5 6">DSM 43821</strain>
    </source>
</reference>
<dbReference type="Pfam" id="PF00106">
    <property type="entry name" value="adh_short"/>
    <property type="match status" value="1"/>
</dbReference>
<dbReference type="PANTHER" id="PTHR43490">
    <property type="entry name" value="(+)-NEOMENTHOL DEHYDROGENASE"/>
    <property type="match status" value="1"/>
</dbReference>
<dbReference type="PRINTS" id="PR00080">
    <property type="entry name" value="SDRFAMILY"/>
</dbReference>
<dbReference type="AlphaFoldDB" id="A0A1C5A101"/>
<dbReference type="GO" id="GO:0016491">
    <property type="term" value="F:oxidoreductase activity"/>
    <property type="evidence" value="ECO:0007669"/>
    <property type="project" value="UniProtKB-KW"/>
</dbReference>
<evidence type="ECO:0000313" key="6">
    <source>
        <dbReference type="Proteomes" id="UP000198228"/>
    </source>
</evidence>
<organism evidence="5 6">
    <name type="scientific">Micromonospora purpureochromogenes</name>
    <dbReference type="NCBI Taxonomy" id="47872"/>
    <lineage>
        <taxon>Bacteria</taxon>
        <taxon>Bacillati</taxon>
        <taxon>Actinomycetota</taxon>
        <taxon>Actinomycetes</taxon>
        <taxon>Micromonosporales</taxon>
        <taxon>Micromonosporaceae</taxon>
        <taxon>Micromonospora</taxon>
    </lineage>
</organism>
<dbReference type="Gene3D" id="3.40.50.720">
    <property type="entry name" value="NAD(P)-binding Rossmann-like Domain"/>
    <property type="match status" value="1"/>
</dbReference>
<accession>A0A1C5A101</accession>
<dbReference type="InterPro" id="IPR002347">
    <property type="entry name" value="SDR_fam"/>
</dbReference>
<keyword evidence="3" id="KW-0560">Oxidoreductase</keyword>
<dbReference type="PANTHER" id="PTHR43490:SF99">
    <property type="entry name" value="SHORT-CHAIN DEHYDROGENASE_REDUCTASE"/>
    <property type="match status" value="1"/>
</dbReference>
<evidence type="ECO:0000256" key="2">
    <source>
        <dbReference type="ARBA" id="ARBA00022857"/>
    </source>
</evidence>
<evidence type="ECO:0000256" key="4">
    <source>
        <dbReference type="RuleBase" id="RU000363"/>
    </source>
</evidence>
<dbReference type="EMBL" id="LT607410">
    <property type="protein sequence ID" value="SCF38839.1"/>
    <property type="molecule type" value="Genomic_DNA"/>
</dbReference>
<dbReference type="PRINTS" id="PR00081">
    <property type="entry name" value="GDHRDH"/>
</dbReference>
<dbReference type="RefSeq" id="WP_088963437.1">
    <property type="nucleotide sequence ID" value="NZ_LT607410.1"/>
</dbReference>
<name>A0A1C5A101_9ACTN</name>
<keyword evidence="2" id="KW-0521">NADP</keyword>